<name>A0ABY5FUW6_9MICO</name>
<organism evidence="1 2">
    <name type="scientific">Microcella humidisoli</name>
    <dbReference type="NCBI Taxonomy" id="2963406"/>
    <lineage>
        <taxon>Bacteria</taxon>
        <taxon>Bacillati</taxon>
        <taxon>Actinomycetota</taxon>
        <taxon>Actinomycetes</taxon>
        <taxon>Micrococcales</taxon>
        <taxon>Microbacteriaceae</taxon>
        <taxon>Microcella</taxon>
    </lineage>
</organism>
<reference evidence="1" key="1">
    <citation type="submission" date="2022-07" db="EMBL/GenBank/DDBJ databases">
        <title>Taxonomic analysis of Microcella humidisoli nov. sp., isolated from riverside soil.</title>
        <authorList>
            <person name="Molina K.M."/>
            <person name="Kim S.B."/>
        </authorList>
    </citation>
    <scope>NUCLEOTIDE SEQUENCE</scope>
    <source>
        <strain evidence="1">MMS21-STM10</strain>
    </source>
</reference>
<proteinExistence type="predicted"/>
<dbReference type="EMBL" id="CP101497">
    <property type="protein sequence ID" value="UTT62085.1"/>
    <property type="molecule type" value="Genomic_DNA"/>
</dbReference>
<evidence type="ECO:0000313" key="1">
    <source>
        <dbReference type="EMBL" id="UTT62085.1"/>
    </source>
</evidence>
<dbReference type="RefSeq" id="WP_255159227.1">
    <property type="nucleotide sequence ID" value="NZ_CP101497.1"/>
</dbReference>
<dbReference type="Proteomes" id="UP001060039">
    <property type="component" value="Chromosome"/>
</dbReference>
<dbReference type="Pfam" id="PF06078">
    <property type="entry name" value="DUF937"/>
    <property type="match status" value="1"/>
</dbReference>
<protein>
    <submittedName>
        <fullName evidence="1">DUF937 domain-containing protein</fullName>
    </submittedName>
</protein>
<accession>A0ABY5FUW6</accession>
<gene>
    <name evidence="1" type="ORF">NNL39_10465</name>
</gene>
<evidence type="ECO:0000313" key="2">
    <source>
        <dbReference type="Proteomes" id="UP001060039"/>
    </source>
</evidence>
<sequence length="183" mass="17991">MDDLSGLISMIPVGDIAEKLGVDRSIAEAAVAVAVPAIVGGLAANAKDEGGAKSIEKALGKHKGKAPRSLADVDEADGEKIVANVFGAKKADVAVAAAKKAPAKADGVDIGAIVAQVLPIVAPIVLAFVANQFASKQEQPAAKAEPEAPANPLGDLLGGLIASPQGQDLIAGALGGLLGGGRK</sequence>
<keyword evidence="2" id="KW-1185">Reference proteome</keyword>
<dbReference type="InterPro" id="IPR009282">
    <property type="entry name" value="DUF937"/>
</dbReference>